<reference evidence="2" key="1">
    <citation type="journal article" date="2014" name="Int. J. Syst. Evol. Microbiol.">
        <title>Complete genome sequence of Corynebacterium casei LMG S-19264T (=DSM 44701T), isolated from a smear-ripened cheese.</title>
        <authorList>
            <consortium name="US DOE Joint Genome Institute (JGI-PGF)"/>
            <person name="Walter F."/>
            <person name="Albersmeier A."/>
            <person name="Kalinowski J."/>
            <person name="Ruckert C."/>
        </authorList>
    </citation>
    <scope>NUCLEOTIDE SEQUENCE</scope>
    <source>
        <strain evidence="2">JCM 19831</strain>
    </source>
</reference>
<name>A0A917SZ46_9ACTN</name>
<proteinExistence type="predicted"/>
<dbReference type="Pfam" id="PF06182">
    <property type="entry name" value="ABC2_membrane_6"/>
    <property type="match status" value="1"/>
</dbReference>
<feature type="transmembrane region" description="Helical" evidence="1">
    <location>
        <begin position="233"/>
        <end position="253"/>
    </location>
</feature>
<keyword evidence="1" id="KW-1133">Transmembrane helix</keyword>
<feature type="transmembrane region" description="Helical" evidence="1">
    <location>
        <begin position="144"/>
        <end position="168"/>
    </location>
</feature>
<protein>
    <submittedName>
        <fullName evidence="2">ABC transporter permease</fullName>
    </submittedName>
</protein>
<gene>
    <name evidence="2" type="ORF">GCM10007977_000760</name>
</gene>
<evidence type="ECO:0000313" key="2">
    <source>
        <dbReference type="EMBL" id="GGM03237.1"/>
    </source>
</evidence>
<feature type="transmembrane region" description="Helical" evidence="1">
    <location>
        <begin position="111"/>
        <end position="132"/>
    </location>
</feature>
<sequence>MRDVLAAYPALVRSATLVAATYRGRVALSVLTGFFPLLTMAVWLTVVAEGGPPAGWTTGDFLSYYGAATLLWNLSGDRVVWQWDADMRSGDLSVRLLRPVHPFHQYATSDLGHRVVFLTVLVPALAIAALLVPGLDYPIGPVRLAAVAVALVLAYAVGLLMASTFALIGFWSTQTSSVWLLWWGLGSFTSGWVAPLALMPDWLRTVAVVLPFRTAMGFPIELLMGRLDARQTAYGFIVGLGWLAAFALLYRIVWRRGVRRYQAVAG</sequence>
<feature type="transmembrane region" description="Helical" evidence="1">
    <location>
        <begin position="180"/>
        <end position="199"/>
    </location>
</feature>
<keyword evidence="3" id="KW-1185">Reference proteome</keyword>
<feature type="transmembrane region" description="Helical" evidence="1">
    <location>
        <begin position="26"/>
        <end position="46"/>
    </location>
</feature>
<dbReference type="RefSeq" id="WP_190247637.1">
    <property type="nucleotide sequence ID" value="NZ_BMPI01000001.1"/>
</dbReference>
<accession>A0A917SZ46</accession>
<evidence type="ECO:0000313" key="3">
    <source>
        <dbReference type="Proteomes" id="UP000642070"/>
    </source>
</evidence>
<dbReference type="EMBL" id="BMPI01000001">
    <property type="protein sequence ID" value="GGM03237.1"/>
    <property type="molecule type" value="Genomic_DNA"/>
</dbReference>
<dbReference type="AlphaFoldDB" id="A0A917SZ46"/>
<reference evidence="2" key="2">
    <citation type="submission" date="2020-09" db="EMBL/GenBank/DDBJ databases">
        <authorList>
            <person name="Sun Q."/>
            <person name="Ohkuma M."/>
        </authorList>
    </citation>
    <scope>NUCLEOTIDE SEQUENCE</scope>
    <source>
        <strain evidence="2">JCM 19831</strain>
    </source>
</reference>
<dbReference type="InterPro" id="IPR010390">
    <property type="entry name" value="ABC-2_transporter-like"/>
</dbReference>
<keyword evidence="1" id="KW-0812">Transmembrane</keyword>
<organism evidence="2 3">
    <name type="scientific">Dactylosporangium sucinum</name>
    <dbReference type="NCBI Taxonomy" id="1424081"/>
    <lineage>
        <taxon>Bacteria</taxon>
        <taxon>Bacillati</taxon>
        <taxon>Actinomycetota</taxon>
        <taxon>Actinomycetes</taxon>
        <taxon>Micromonosporales</taxon>
        <taxon>Micromonosporaceae</taxon>
        <taxon>Dactylosporangium</taxon>
    </lineage>
</organism>
<dbReference type="PANTHER" id="PTHR36832">
    <property type="entry name" value="SLR1174 PROTEIN-RELATED"/>
    <property type="match status" value="1"/>
</dbReference>
<dbReference type="Proteomes" id="UP000642070">
    <property type="component" value="Unassembled WGS sequence"/>
</dbReference>
<dbReference type="PANTHER" id="PTHR36832:SF1">
    <property type="entry name" value="SLR1174 PROTEIN"/>
    <property type="match status" value="1"/>
</dbReference>
<evidence type="ECO:0000256" key="1">
    <source>
        <dbReference type="SAM" id="Phobius"/>
    </source>
</evidence>
<keyword evidence="1" id="KW-0472">Membrane</keyword>
<comment type="caution">
    <text evidence="2">The sequence shown here is derived from an EMBL/GenBank/DDBJ whole genome shotgun (WGS) entry which is preliminary data.</text>
</comment>